<feature type="domain" description="HTH araC/xylS-type" evidence="4">
    <location>
        <begin position="176"/>
        <end position="273"/>
    </location>
</feature>
<dbReference type="AlphaFoldDB" id="A0AAI9IH85"/>
<dbReference type="SUPFAM" id="SSF51215">
    <property type="entry name" value="Regulatory protein AraC"/>
    <property type="match status" value="1"/>
</dbReference>
<keyword evidence="1" id="KW-0805">Transcription regulation</keyword>
<dbReference type="PANTHER" id="PTHR46796">
    <property type="entry name" value="HTH-TYPE TRANSCRIPTIONAL ACTIVATOR RHAS-RELATED"/>
    <property type="match status" value="1"/>
</dbReference>
<evidence type="ECO:0000313" key="6">
    <source>
        <dbReference type="Proteomes" id="UP000006772"/>
    </source>
</evidence>
<dbReference type="Pfam" id="PF12833">
    <property type="entry name" value="HTH_18"/>
    <property type="match status" value="1"/>
</dbReference>
<dbReference type="InterPro" id="IPR037923">
    <property type="entry name" value="HTH-like"/>
</dbReference>
<dbReference type="GO" id="GO:0043565">
    <property type="term" value="F:sequence-specific DNA binding"/>
    <property type="evidence" value="ECO:0007669"/>
    <property type="project" value="InterPro"/>
</dbReference>
<comment type="caution">
    <text evidence="5">The sequence shown here is derived from an EMBL/GenBank/DDBJ whole genome shotgun (WGS) entry which is preliminary data.</text>
</comment>
<reference evidence="5 6" key="1">
    <citation type="journal article" date="2013" name="Front. Microbiol.">
        <title>The genome of the endophytic bacterium H. frisingense GSF30(T) identifies diverse strategies in the Herbaspirillum genus to interact with plants.</title>
        <authorList>
            <person name="Straub D."/>
            <person name="Rothballer M."/>
            <person name="Hartmann A."/>
            <person name="Ludewig U."/>
        </authorList>
    </citation>
    <scope>NUCLEOTIDE SEQUENCE [LARGE SCALE GENOMIC DNA]</scope>
    <source>
        <strain evidence="5 6">GSF30</strain>
    </source>
</reference>
<evidence type="ECO:0000259" key="4">
    <source>
        <dbReference type="PROSITE" id="PS01124"/>
    </source>
</evidence>
<dbReference type="PANTHER" id="PTHR46796:SF2">
    <property type="entry name" value="TRANSCRIPTIONAL REGULATORY PROTEIN"/>
    <property type="match status" value="1"/>
</dbReference>
<dbReference type="Proteomes" id="UP000006772">
    <property type="component" value="Unassembled WGS sequence"/>
</dbReference>
<dbReference type="Gene3D" id="1.10.10.60">
    <property type="entry name" value="Homeodomain-like"/>
    <property type="match status" value="1"/>
</dbReference>
<dbReference type="InterPro" id="IPR009057">
    <property type="entry name" value="Homeodomain-like_sf"/>
</dbReference>
<dbReference type="Pfam" id="PF02311">
    <property type="entry name" value="AraC_binding"/>
    <property type="match status" value="1"/>
</dbReference>
<dbReference type="InterPro" id="IPR018060">
    <property type="entry name" value="HTH_AraC"/>
</dbReference>
<evidence type="ECO:0000256" key="1">
    <source>
        <dbReference type="ARBA" id="ARBA00023015"/>
    </source>
</evidence>
<keyword evidence="3" id="KW-0804">Transcription</keyword>
<dbReference type="RefSeq" id="WP_006461947.1">
    <property type="nucleotide sequence ID" value="NZ_AEEC02000004.1"/>
</dbReference>
<evidence type="ECO:0000313" key="5">
    <source>
        <dbReference type="EMBL" id="EOA05969.1"/>
    </source>
</evidence>
<organism evidence="5 6">
    <name type="scientific">Herbaspirillum frisingense GSF30</name>
    <dbReference type="NCBI Taxonomy" id="864073"/>
    <lineage>
        <taxon>Bacteria</taxon>
        <taxon>Pseudomonadati</taxon>
        <taxon>Pseudomonadota</taxon>
        <taxon>Betaproteobacteria</taxon>
        <taxon>Burkholderiales</taxon>
        <taxon>Oxalobacteraceae</taxon>
        <taxon>Herbaspirillum</taxon>
    </lineage>
</organism>
<accession>A0AAI9IH85</accession>
<dbReference type="InterPro" id="IPR003313">
    <property type="entry name" value="AraC-bd"/>
</dbReference>
<evidence type="ECO:0000256" key="3">
    <source>
        <dbReference type="ARBA" id="ARBA00023163"/>
    </source>
</evidence>
<dbReference type="SUPFAM" id="SSF46689">
    <property type="entry name" value="Homeodomain-like"/>
    <property type="match status" value="2"/>
</dbReference>
<protein>
    <submittedName>
        <fullName evidence="5">AraC family transcriptional regulator</fullName>
    </submittedName>
</protein>
<dbReference type="SMART" id="SM00342">
    <property type="entry name" value="HTH_ARAC"/>
    <property type="match status" value="1"/>
</dbReference>
<gene>
    <name evidence="5" type="ORF">HFRIS_003993</name>
</gene>
<keyword evidence="2" id="KW-0238">DNA-binding</keyword>
<dbReference type="EMBL" id="AEEC02000004">
    <property type="protein sequence ID" value="EOA05969.1"/>
    <property type="molecule type" value="Genomic_DNA"/>
</dbReference>
<evidence type="ECO:0000256" key="2">
    <source>
        <dbReference type="ARBA" id="ARBA00023125"/>
    </source>
</evidence>
<dbReference type="PROSITE" id="PS01124">
    <property type="entry name" value="HTH_ARAC_FAMILY_2"/>
    <property type="match status" value="1"/>
</dbReference>
<proteinExistence type="predicted"/>
<sequence length="273" mass="30257">MMPLQHFWHTPELPFLEGRRATGSLSCYAPHTHDSFSIGIVDGGQSVFSVAGRSMAIVPGDVVLVRAGDVHSCNPAELQRWSYRMFHLDVHWLATLLDETPSTRGLLQRMDSQVLRSASAVQLLNRMTAALDAHQVDLHADLQADIITCLHELMQLCAETCAGALTMATQGSDGLQAAHDFLQAHCRERITLDTLAAIAGTSRYQLIRQFNRRFGMTPHALQLDMKIRQARVLLRQGASAADAAYDTGFADQSHFHRVFKSRVAVTPLQYARP</sequence>
<dbReference type="InterPro" id="IPR050204">
    <property type="entry name" value="AraC_XylS_family_regulators"/>
</dbReference>
<dbReference type="GO" id="GO:0003700">
    <property type="term" value="F:DNA-binding transcription factor activity"/>
    <property type="evidence" value="ECO:0007669"/>
    <property type="project" value="InterPro"/>
</dbReference>
<name>A0AAI9IH85_9BURK</name>